<evidence type="ECO:0000313" key="2">
    <source>
        <dbReference type="EMBL" id="VFQ45783.1"/>
    </source>
</evidence>
<dbReference type="EMBL" id="CAADHO010000006">
    <property type="protein sequence ID" value="VFQ45783.1"/>
    <property type="molecule type" value="Genomic_DNA"/>
</dbReference>
<evidence type="ECO:0000259" key="1">
    <source>
        <dbReference type="Pfam" id="PF13480"/>
    </source>
</evidence>
<dbReference type="Pfam" id="PF13480">
    <property type="entry name" value="Acetyltransf_6"/>
    <property type="match status" value="1"/>
</dbReference>
<proteinExistence type="predicted"/>
<protein>
    <submittedName>
        <fullName evidence="2">Acyl-coa n-acyltransferase</fullName>
    </submittedName>
</protein>
<dbReference type="AlphaFoldDB" id="A0A4U8YWH8"/>
<sequence>MITIDTVTDPRTCRSLWEHCTPNDSFFDLWPVRWAFAHHFKHPLCFIHARDGHKTLGFLPLCHEPEADRYVYFPGETWGGKTWLEQNRITADSHTVWQAMLESAPGEVNLNYLLPPSITGLLPLIHKDDTGYLFYPGTSGFHVENHLRGFSTKSLKNMAKELSGFARRGLTLHLDRFEDLDTLFSMNRERFGASSYFSDPRFLNAFKSLATWLKIQGLLRVVTLCVEGNIAAVDMAALWKDQYVVLAGGTHPDYPGIAKAINLYHMDWACRTHLREVDFLCGDFNWKERFHLTPRPLYALSSLRKEDLQKREPLSA</sequence>
<accession>A0A4U8YWH8</accession>
<dbReference type="RefSeq" id="WP_180142736.1">
    <property type="nucleotide sequence ID" value="NZ_CAADHO010000006.1"/>
</dbReference>
<dbReference type="SUPFAM" id="SSF55729">
    <property type="entry name" value="Acyl-CoA N-acyltransferases (Nat)"/>
    <property type="match status" value="1"/>
</dbReference>
<organism evidence="2 3">
    <name type="scientific">Desulfoluna butyratoxydans</name>
    <dbReference type="NCBI Taxonomy" id="231438"/>
    <lineage>
        <taxon>Bacteria</taxon>
        <taxon>Pseudomonadati</taxon>
        <taxon>Thermodesulfobacteriota</taxon>
        <taxon>Desulfobacteria</taxon>
        <taxon>Desulfobacterales</taxon>
        <taxon>Desulfolunaceae</taxon>
        <taxon>Desulfoluna</taxon>
    </lineage>
</organism>
<keyword evidence="3" id="KW-1185">Reference proteome</keyword>
<keyword evidence="2" id="KW-0808">Transferase</keyword>
<dbReference type="InterPro" id="IPR016181">
    <property type="entry name" value="Acyl_CoA_acyltransferase"/>
</dbReference>
<dbReference type="InterPro" id="IPR038740">
    <property type="entry name" value="BioF2-like_GNAT_dom"/>
</dbReference>
<feature type="domain" description="BioF2-like acetyltransferase" evidence="1">
    <location>
        <begin position="156"/>
        <end position="288"/>
    </location>
</feature>
<gene>
    <name evidence="2" type="ORF">MSL71_34450</name>
</gene>
<evidence type="ECO:0000313" key="3">
    <source>
        <dbReference type="Proteomes" id="UP000507962"/>
    </source>
</evidence>
<dbReference type="Proteomes" id="UP000507962">
    <property type="component" value="Unassembled WGS sequence"/>
</dbReference>
<keyword evidence="2" id="KW-0012">Acyltransferase</keyword>
<dbReference type="GO" id="GO:0016746">
    <property type="term" value="F:acyltransferase activity"/>
    <property type="evidence" value="ECO:0007669"/>
    <property type="project" value="UniProtKB-KW"/>
</dbReference>
<name>A0A4U8YWH8_9BACT</name>
<reference evidence="2 3" key="1">
    <citation type="submission" date="2019-03" db="EMBL/GenBank/DDBJ databases">
        <authorList>
            <person name="Nijsse B."/>
        </authorList>
    </citation>
    <scope>NUCLEOTIDE SEQUENCE [LARGE SCALE GENOMIC DNA]</scope>
    <source>
        <strain evidence="2">Desulfoluna butyratoxydans MSL71</strain>
    </source>
</reference>